<evidence type="ECO:0008006" key="4">
    <source>
        <dbReference type="Google" id="ProtNLM"/>
    </source>
</evidence>
<evidence type="ECO:0000313" key="2">
    <source>
        <dbReference type="EMBL" id="SLM38495.1"/>
    </source>
</evidence>
<proteinExistence type="predicted"/>
<reference evidence="3" key="1">
    <citation type="submission" date="2017-03" db="EMBL/GenBank/DDBJ databases">
        <authorList>
            <person name="Sharma R."/>
            <person name="Thines M."/>
        </authorList>
    </citation>
    <scope>NUCLEOTIDE SEQUENCE [LARGE SCALE GENOMIC DNA]</scope>
</reference>
<sequence>MSLTQRETEIIVMGFQCFKDSPKVDYEKLAEMGNFKNANSASATYLAAKKKLLSLGGASTSTENPTPKATPKKSKANDENSANGADGATENPTTPVSTAKKSKAKAPKSTVKTEETSDTNAAGDADNEDSTVPTVSTTITPTKKRMRAPPKPKYDENGNVITPKKRITAAQKKSAQKADEEAAAAAAAAAEKQKETEHIGGRLLKGNPNGIDNAVYEDAVGYEEILQENGKDADVKAKETADGEEDQKMTQSEQDEKLFDTSMYEKADPVETEEADHGNKDDVDLVNDEEA</sequence>
<accession>A0A1W5D606</accession>
<feature type="region of interest" description="Disordered" evidence="1">
    <location>
        <begin position="56"/>
        <end position="210"/>
    </location>
</feature>
<feature type="compositionally biased region" description="Low complexity" evidence="1">
    <location>
        <begin position="130"/>
        <end position="141"/>
    </location>
</feature>
<evidence type="ECO:0000256" key="1">
    <source>
        <dbReference type="SAM" id="MobiDB-lite"/>
    </source>
</evidence>
<feature type="compositionally biased region" description="Low complexity" evidence="1">
    <location>
        <begin position="56"/>
        <end position="69"/>
    </location>
</feature>
<name>A0A1W5D606_9LECA</name>
<protein>
    <recommendedName>
        <fullName evidence="4">Histone h1.3</fullName>
    </recommendedName>
</protein>
<keyword evidence="3" id="KW-1185">Reference proteome</keyword>
<feature type="compositionally biased region" description="Basic and acidic residues" evidence="1">
    <location>
        <begin position="254"/>
        <end position="283"/>
    </location>
</feature>
<feature type="compositionally biased region" description="Basic and acidic residues" evidence="1">
    <location>
        <begin position="191"/>
        <end position="200"/>
    </location>
</feature>
<dbReference type="Proteomes" id="UP000192927">
    <property type="component" value="Unassembled WGS sequence"/>
</dbReference>
<dbReference type="EMBL" id="FWEW01002512">
    <property type="protein sequence ID" value="SLM38495.1"/>
    <property type="molecule type" value="Genomic_DNA"/>
</dbReference>
<evidence type="ECO:0000313" key="3">
    <source>
        <dbReference type="Proteomes" id="UP000192927"/>
    </source>
</evidence>
<feature type="compositionally biased region" description="Basic and acidic residues" evidence="1">
    <location>
        <begin position="230"/>
        <end position="241"/>
    </location>
</feature>
<feature type="region of interest" description="Disordered" evidence="1">
    <location>
        <begin position="230"/>
        <end position="291"/>
    </location>
</feature>
<dbReference type="AlphaFoldDB" id="A0A1W5D606"/>
<organism evidence="2 3">
    <name type="scientific">Lasallia pustulata</name>
    <dbReference type="NCBI Taxonomy" id="136370"/>
    <lineage>
        <taxon>Eukaryota</taxon>
        <taxon>Fungi</taxon>
        <taxon>Dikarya</taxon>
        <taxon>Ascomycota</taxon>
        <taxon>Pezizomycotina</taxon>
        <taxon>Lecanoromycetes</taxon>
        <taxon>OSLEUM clade</taxon>
        <taxon>Umbilicariomycetidae</taxon>
        <taxon>Umbilicariales</taxon>
        <taxon>Umbilicariaceae</taxon>
        <taxon>Lasallia</taxon>
    </lineage>
</organism>